<sequence>MIRLNLKPSIIKKLSFNKKKKSLEIEFKENIKTSKCINIPLSILQEYVDSLSHNEIFTDKNEYQSTLKIVHSNFKAS</sequence>
<proteinExistence type="predicted"/>
<dbReference type="RefSeq" id="WP_019386637.1">
    <property type="nucleotide sequence ID" value="NZ_ALIH01000002.1"/>
</dbReference>
<evidence type="ECO:0000313" key="1">
    <source>
        <dbReference type="EMBL" id="SHI81628.1"/>
    </source>
</evidence>
<organism evidence="1 2">
    <name type="scientific">Algibacter luteus</name>
    <dbReference type="NCBI Taxonomy" id="1178825"/>
    <lineage>
        <taxon>Bacteria</taxon>
        <taxon>Pseudomonadati</taxon>
        <taxon>Bacteroidota</taxon>
        <taxon>Flavobacteriia</taxon>
        <taxon>Flavobacteriales</taxon>
        <taxon>Flavobacteriaceae</taxon>
        <taxon>Algibacter</taxon>
    </lineage>
</organism>
<evidence type="ECO:0000313" key="2">
    <source>
        <dbReference type="Proteomes" id="UP000184396"/>
    </source>
</evidence>
<gene>
    <name evidence="1" type="ORF">SAMN05216261_1837</name>
</gene>
<keyword evidence="2" id="KW-1185">Reference proteome</keyword>
<dbReference type="Proteomes" id="UP000184396">
    <property type="component" value="Unassembled WGS sequence"/>
</dbReference>
<dbReference type="EMBL" id="FQYK01000004">
    <property type="protein sequence ID" value="SHI81628.1"/>
    <property type="molecule type" value="Genomic_DNA"/>
</dbReference>
<name>A0A1M6E8L8_9FLAO</name>
<reference evidence="1 2" key="1">
    <citation type="submission" date="2016-11" db="EMBL/GenBank/DDBJ databases">
        <authorList>
            <person name="Jaros S."/>
            <person name="Januszkiewicz K."/>
            <person name="Wedrychowicz H."/>
        </authorList>
    </citation>
    <scope>NUCLEOTIDE SEQUENCE [LARGE SCALE GENOMIC DNA]</scope>
    <source>
        <strain evidence="1 2">CGMCC 1.12213</strain>
    </source>
</reference>
<protein>
    <submittedName>
        <fullName evidence="1">Uncharacterized protein</fullName>
    </submittedName>
</protein>
<accession>A0A1M6E8L8</accession>
<dbReference type="OrthoDB" id="1451486at2"/>
<dbReference type="AlphaFoldDB" id="A0A1M6E8L8"/>